<sequence length="258" mass="30088">MAMNNMVQFSTGQHEHGGGDGARMLREPGIPPFITKTYDIVEDPNTNSIICWNPCGTSFVIWDHNRFSFEILPKYFRHTNMSSFVYQLNNYGFKKIGLQKWEYGHYWFQAGKKHLLANIKRRGKNVNDQKDFHQEMYYHGVEEELRNQRDINDTLVSELEKLKQRQEDMVNGIASLKEYLEKSEAESRKIICFLAKAVKQVAMKRGMKRTDVEVRDVTMSKRRVEDATESSKKNMIDFSAIKRAHDIAQKPKIEKGSV</sequence>
<keyword evidence="3" id="KW-0597">Phosphoprotein</keyword>
<organism evidence="11 12">
    <name type="scientific">Capsicum annuum</name>
    <name type="common">Capsicum pepper</name>
    <dbReference type="NCBI Taxonomy" id="4072"/>
    <lineage>
        <taxon>Eukaryota</taxon>
        <taxon>Viridiplantae</taxon>
        <taxon>Streptophyta</taxon>
        <taxon>Embryophyta</taxon>
        <taxon>Tracheophyta</taxon>
        <taxon>Spermatophyta</taxon>
        <taxon>Magnoliopsida</taxon>
        <taxon>eudicotyledons</taxon>
        <taxon>Gunneridae</taxon>
        <taxon>Pentapetalae</taxon>
        <taxon>asterids</taxon>
        <taxon>lamiids</taxon>
        <taxon>Solanales</taxon>
        <taxon>Solanaceae</taxon>
        <taxon>Solanoideae</taxon>
        <taxon>Capsiceae</taxon>
        <taxon>Capsicum</taxon>
    </lineage>
</organism>
<gene>
    <name evidence="11" type="ORF">T459_33305</name>
</gene>
<dbReference type="SMART" id="SM00415">
    <property type="entry name" value="HSF"/>
    <property type="match status" value="1"/>
</dbReference>
<dbReference type="KEGG" id="cann:107849469"/>
<dbReference type="EMBL" id="AYRZ02000055">
    <property type="protein sequence ID" value="PHT62840.1"/>
    <property type="molecule type" value="Genomic_DNA"/>
</dbReference>
<dbReference type="Pfam" id="PF00447">
    <property type="entry name" value="HSF_DNA-bind"/>
    <property type="match status" value="1"/>
</dbReference>
<comment type="subunit">
    <text evidence="2">Homotrimer.</text>
</comment>
<keyword evidence="7" id="KW-0804">Transcription</keyword>
<dbReference type="AlphaFoldDB" id="A0A1U8ET15"/>
<dbReference type="InterPro" id="IPR000232">
    <property type="entry name" value="HSF_DNA-bd"/>
</dbReference>
<dbReference type="Proteomes" id="UP000222542">
    <property type="component" value="Unassembled WGS sequence"/>
</dbReference>
<evidence type="ECO:0000256" key="9">
    <source>
        <dbReference type="RuleBase" id="RU004020"/>
    </source>
</evidence>
<dbReference type="OrthoDB" id="60033at2759"/>
<accession>A0A1U8ET15</accession>
<keyword evidence="4" id="KW-0805">Transcription regulation</keyword>
<keyword evidence="6" id="KW-0238">DNA-binding</keyword>
<dbReference type="GO" id="GO:0043565">
    <property type="term" value="F:sequence-specific DNA binding"/>
    <property type="evidence" value="ECO:0007669"/>
    <property type="project" value="InterPro"/>
</dbReference>
<dbReference type="InterPro" id="IPR036390">
    <property type="entry name" value="WH_DNA-bd_sf"/>
</dbReference>
<protein>
    <recommendedName>
        <fullName evidence="10">HSF-type DNA-binding domain-containing protein</fullName>
    </recommendedName>
</protein>
<keyword evidence="12" id="KW-1185">Reference proteome</keyword>
<evidence type="ECO:0000256" key="5">
    <source>
        <dbReference type="ARBA" id="ARBA00023016"/>
    </source>
</evidence>
<evidence type="ECO:0000313" key="11">
    <source>
        <dbReference type="EMBL" id="PHT62840.1"/>
    </source>
</evidence>
<dbReference type="OMA" id="KWEYGHY"/>
<dbReference type="InterPro" id="IPR036388">
    <property type="entry name" value="WH-like_DNA-bd_sf"/>
</dbReference>
<keyword evidence="5" id="KW-0346">Stress response</keyword>
<dbReference type="GO" id="GO:0003700">
    <property type="term" value="F:DNA-binding transcription factor activity"/>
    <property type="evidence" value="ECO:0000318"/>
    <property type="project" value="GO_Central"/>
</dbReference>
<dbReference type="GO" id="GO:0034605">
    <property type="term" value="P:cellular response to heat"/>
    <property type="evidence" value="ECO:0000318"/>
    <property type="project" value="GO_Central"/>
</dbReference>
<evidence type="ECO:0000256" key="7">
    <source>
        <dbReference type="ARBA" id="ARBA00023163"/>
    </source>
</evidence>
<dbReference type="PRINTS" id="PR00056">
    <property type="entry name" value="HSFDOMAIN"/>
</dbReference>
<dbReference type="STRING" id="4072.A0A1U8ET15"/>
<dbReference type="Gene3D" id="1.10.10.10">
    <property type="entry name" value="Winged helix-like DNA-binding domain superfamily/Winged helix DNA-binding domain"/>
    <property type="match status" value="1"/>
</dbReference>
<comment type="subcellular location">
    <subcellularLocation>
        <location evidence="1">Nucleus</location>
    </subcellularLocation>
</comment>
<dbReference type="GO" id="GO:0005634">
    <property type="term" value="C:nucleus"/>
    <property type="evidence" value="ECO:0000318"/>
    <property type="project" value="GO_Central"/>
</dbReference>
<evidence type="ECO:0000256" key="3">
    <source>
        <dbReference type="ARBA" id="ARBA00022553"/>
    </source>
</evidence>
<evidence type="ECO:0000313" key="12">
    <source>
        <dbReference type="Proteomes" id="UP000222542"/>
    </source>
</evidence>
<evidence type="ECO:0000256" key="2">
    <source>
        <dbReference type="ARBA" id="ARBA00011233"/>
    </source>
</evidence>
<feature type="domain" description="HSF-type DNA-binding" evidence="10">
    <location>
        <begin position="29"/>
        <end position="122"/>
    </location>
</feature>
<evidence type="ECO:0000256" key="8">
    <source>
        <dbReference type="ARBA" id="ARBA00023242"/>
    </source>
</evidence>
<dbReference type="SMR" id="A0A1U8ET15"/>
<reference evidence="11 12" key="1">
    <citation type="journal article" date="2014" name="Nat. Genet.">
        <title>Genome sequence of the hot pepper provides insights into the evolution of pungency in Capsicum species.</title>
        <authorList>
            <person name="Kim S."/>
            <person name="Park M."/>
            <person name="Yeom S.I."/>
            <person name="Kim Y.M."/>
            <person name="Lee J.M."/>
            <person name="Lee H.A."/>
            <person name="Seo E."/>
            <person name="Choi J."/>
            <person name="Cheong K."/>
            <person name="Kim K.T."/>
            <person name="Jung K."/>
            <person name="Lee G.W."/>
            <person name="Oh S.K."/>
            <person name="Bae C."/>
            <person name="Kim S.B."/>
            <person name="Lee H.Y."/>
            <person name="Kim S.Y."/>
            <person name="Kim M.S."/>
            <person name="Kang B.C."/>
            <person name="Jo Y.D."/>
            <person name="Yang H.B."/>
            <person name="Jeong H.J."/>
            <person name="Kang W.H."/>
            <person name="Kwon J.K."/>
            <person name="Shin C."/>
            <person name="Lim J.Y."/>
            <person name="Park J.H."/>
            <person name="Huh J.H."/>
            <person name="Kim J.S."/>
            <person name="Kim B.D."/>
            <person name="Cohen O."/>
            <person name="Paran I."/>
            <person name="Suh M.C."/>
            <person name="Lee S.B."/>
            <person name="Kim Y.K."/>
            <person name="Shin Y."/>
            <person name="Noh S.J."/>
            <person name="Park J."/>
            <person name="Seo Y.S."/>
            <person name="Kwon S.Y."/>
            <person name="Kim H.A."/>
            <person name="Park J.M."/>
            <person name="Kim H.J."/>
            <person name="Choi S.B."/>
            <person name="Bosland P.W."/>
            <person name="Reeves G."/>
            <person name="Jo S.H."/>
            <person name="Lee B.W."/>
            <person name="Cho H.T."/>
            <person name="Choi H.S."/>
            <person name="Lee M.S."/>
            <person name="Yu Y."/>
            <person name="Do Choi Y."/>
            <person name="Park B.S."/>
            <person name="van Deynze A."/>
            <person name="Ashrafi H."/>
            <person name="Hill T."/>
            <person name="Kim W.T."/>
            <person name="Pai H.S."/>
            <person name="Ahn H.K."/>
            <person name="Yeam I."/>
            <person name="Giovannoni J.J."/>
            <person name="Rose J.K."/>
            <person name="Sorensen I."/>
            <person name="Lee S.J."/>
            <person name="Kim R.W."/>
            <person name="Choi I.Y."/>
            <person name="Choi B.S."/>
            <person name="Lim J.S."/>
            <person name="Lee Y.H."/>
            <person name="Choi D."/>
        </authorList>
    </citation>
    <scope>NUCLEOTIDE SEQUENCE [LARGE SCALE GENOMIC DNA]</scope>
    <source>
        <strain evidence="12">cv. CM334</strain>
    </source>
</reference>
<dbReference type="FunFam" id="1.10.10.10:FF:000037">
    <property type="entry name" value="Heat stress transcription factor B-4"/>
    <property type="match status" value="1"/>
</dbReference>
<reference evidence="11 12" key="2">
    <citation type="journal article" date="2017" name="Genome Biol.">
        <title>New reference genome sequences of hot pepper reveal the massive evolution of plant disease-resistance genes by retroduplication.</title>
        <authorList>
            <person name="Kim S."/>
            <person name="Park J."/>
            <person name="Yeom S.I."/>
            <person name="Kim Y.M."/>
            <person name="Seo E."/>
            <person name="Kim K.T."/>
            <person name="Kim M.S."/>
            <person name="Lee J.M."/>
            <person name="Cheong K."/>
            <person name="Shin H.S."/>
            <person name="Kim S.B."/>
            <person name="Han K."/>
            <person name="Lee J."/>
            <person name="Park M."/>
            <person name="Lee H.A."/>
            <person name="Lee H.Y."/>
            <person name="Lee Y."/>
            <person name="Oh S."/>
            <person name="Lee J.H."/>
            <person name="Choi E."/>
            <person name="Choi E."/>
            <person name="Lee S.E."/>
            <person name="Jeon J."/>
            <person name="Kim H."/>
            <person name="Choi G."/>
            <person name="Song H."/>
            <person name="Lee J."/>
            <person name="Lee S.C."/>
            <person name="Kwon J.K."/>
            <person name="Lee H.Y."/>
            <person name="Koo N."/>
            <person name="Hong Y."/>
            <person name="Kim R.W."/>
            <person name="Kang W.H."/>
            <person name="Huh J.H."/>
            <person name="Kang B.C."/>
            <person name="Yang T.J."/>
            <person name="Lee Y.H."/>
            <person name="Bennetzen J.L."/>
            <person name="Choi D."/>
        </authorList>
    </citation>
    <scope>NUCLEOTIDE SEQUENCE [LARGE SCALE GENOMIC DNA]</scope>
    <source>
        <strain evidence="12">cv. CM334</strain>
    </source>
</reference>
<dbReference type="PANTHER" id="PTHR10015:SF456">
    <property type="entry name" value="E2F_DP FAMILY WINGED-HELIX DNA-BINDING DOMAIN-CONTAINING PROTEIN-RELATED"/>
    <property type="match status" value="1"/>
</dbReference>
<evidence type="ECO:0000256" key="6">
    <source>
        <dbReference type="ARBA" id="ARBA00023125"/>
    </source>
</evidence>
<comment type="caution">
    <text evidence="11">The sequence shown here is derived from an EMBL/GenBank/DDBJ whole genome shotgun (WGS) entry which is preliminary data.</text>
</comment>
<keyword evidence="8" id="KW-0539">Nucleus</keyword>
<evidence type="ECO:0000256" key="1">
    <source>
        <dbReference type="ARBA" id="ARBA00004123"/>
    </source>
</evidence>
<dbReference type="SUPFAM" id="SSF46785">
    <property type="entry name" value="Winged helix' DNA-binding domain"/>
    <property type="match status" value="1"/>
</dbReference>
<evidence type="ECO:0000259" key="10">
    <source>
        <dbReference type="SMART" id="SM00415"/>
    </source>
</evidence>
<name>A0A1U8ET15_CAPAN</name>
<comment type="similarity">
    <text evidence="9">Belongs to the HSF family.</text>
</comment>
<dbReference type="PANTHER" id="PTHR10015">
    <property type="entry name" value="HEAT SHOCK TRANSCRIPTION FACTOR"/>
    <property type="match status" value="1"/>
</dbReference>
<evidence type="ECO:0000256" key="4">
    <source>
        <dbReference type="ARBA" id="ARBA00023015"/>
    </source>
</evidence>
<proteinExistence type="inferred from homology"/>
<dbReference type="Gramene" id="PHT62840">
    <property type="protein sequence ID" value="PHT62840"/>
    <property type="gene ID" value="T459_33305"/>
</dbReference>